<keyword evidence="1" id="KW-0732">Signal</keyword>
<dbReference type="EMBL" id="JAVHNQ010000006">
    <property type="protein sequence ID" value="KAK6344179.1"/>
    <property type="molecule type" value="Genomic_DNA"/>
</dbReference>
<dbReference type="Proteomes" id="UP001375240">
    <property type="component" value="Unassembled WGS sequence"/>
</dbReference>
<evidence type="ECO:0000256" key="1">
    <source>
        <dbReference type="SAM" id="SignalP"/>
    </source>
</evidence>
<sequence>MQKFITLAVLLAVSFSSVFAVPVPVPQGTDVEDAVMTAPDGTIIPFTNTA</sequence>
<gene>
    <name evidence="2" type="ORF">TWF696_007821</name>
</gene>
<feature type="chain" id="PRO_5044024245" evidence="1">
    <location>
        <begin position="21"/>
        <end position="50"/>
    </location>
</feature>
<name>A0AAV9UM18_9PEZI</name>
<protein>
    <submittedName>
        <fullName evidence="2">Uncharacterized protein</fullName>
    </submittedName>
</protein>
<reference evidence="2 3" key="1">
    <citation type="submission" date="2019-10" db="EMBL/GenBank/DDBJ databases">
        <authorList>
            <person name="Palmer J.M."/>
        </authorList>
    </citation>
    <scope>NUCLEOTIDE SEQUENCE [LARGE SCALE GENOMIC DNA]</scope>
    <source>
        <strain evidence="2 3">TWF696</strain>
    </source>
</reference>
<comment type="caution">
    <text evidence="2">The sequence shown here is derived from an EMBL/GenBank/DDBJ whole genome shotgun (WGS) entry which is preliminary data.</text>
</comment>
<feature type="signal peptide" evidence="1">
    <location>
        <begin position="1"/>
        <end position="20"/>
    </location>
</feature>
<evidence type="ECO:0000313" key="2">
    <source>
        <dbReference type="EMBL" id="KAK6344179.1"/>
    </source>
</evidence>
<keyword evidence="3" id="KW-1185">Reference proteome</keyword>
<organism evidence="2 3">
    <name type="scientific">Orbilia brochopaga</name>
    <dbReference type="NCBI Taxonomy" id="3140254"/>
    <lineage>
        <taxon>Eukaryota</taxon>
        <taxon>Fungi</taxon>
        <taxon>Dikarya</taxon>
        <taxon>Ascomycota</taxon>
        <taxon>Pezizomycotina</taxon>
        <taxon>Orbiliomycetes</taxon>
        <taxon>Orbiliales</taxon>
        <taxon>Orbiliaceae</taxon>
        <taxon>Orbilia</taxon>
    </lineage>
</organism>
<accession>A0AAV9UM18</accession>
<evidence type="ECO:0000313" key="3">
    <source>
        <dbReference type="Proteomes" id="UP001375240"/>
    </source>
</evidence>
<proteinExistence type="predicted"/>
<dbReference type="AlphaFoldDB" id="A0AAV9UM18"/>